<feature type="region of interest" description="Disordered" evidence="1">
    <location>
        <begin position="402"/>
        <end position="442"/>
    </location>
</feature>
<organism evidence="2">
    <name type="scientific">Philodina roseola</name>
    <name type="common">Rotifer</name>
    <dbReference type="NCBI Taxonomy" id="96448"/>
    <lineage>
        <taxon>Eukaryota</taxon>
        <taxon>Metazoa</taxon>
        <taxon>Spiralia</taxon>
        <taxon>Gnathifera</taxon>
        <taxon>Rotifera</taxon>
        <taxon>Eurotatoria</taxon>
        <taxon>Bdelloidea</taxon>
        <taxon>Philodinida</taxon>
        <taxon>Philodinidae</taxon>
        <taxon>Philodina</taxon>
    </lineage>
</organism>
<feature type="region of interest" description="Disordered" evidence="1">
    <location>
        <begin position="191"/>
        <end position="240"/>
    </location>
</feature>
<feature type="region of interest" description="Disordered" evidence="1">
    <location>
        <begin position="360"/>
        <end position="390"/>
    </location>
</feature>
<evidence type="ECO:0000313" key="2">
    <source>
        <dbReference type="EMBL" id="ACD37594.1"/>
    </source>
</evidence>
<feature type="compositionally biased region" description="Low complexity" evidence="1">
    <location>
        <begin position="427"/>
        <end position="440"/>
    </location>
</feature>
<feature type="compositionally biased region" description="Low complexity" evidence="1">
    <location>
        <begin position="216"/>
        <end position="228"/>
    </location>
</feature>
<reference evidence="2" key="1">
    <citation type="journal article" date="2009" name="Mol. Biol. Evol.">
        <title>Degenerate tetraploidy was established before bdelloid rotifer families diverged.</title>
        <authorList>
            <person name="Hur J.H."/>
            <person name="Van Doninck K."/>
            <person name="Mandigo M.L."/>
            <person name="Meselson M."/>
        </authorList>
    </citation>
    <scope>NUCLEOTIDE SEQUENCE</scope>
    <source>
        <strain evidence="2">Prhis-3</strain>
    </source>
</reference>
<accession>B2ZFC4</accession>
<protein>
    <submittedName>
        <fullName evidence="2">Uncharacterized protein</fullName>
    </submittedName>
</protein>
<evidence type="ECO:0000256" key="1">
    <source>
        <dbReference type="SAM" id="MobiDB-lite"/>
    </source>
</evidence>
<sequence>MSSTTSTSKKAMRELNSITNHLLLTKTLNALTNNSSSSSSNISIKENIPTDSRLNVGASILKPTERDNVAALLQIYQQQFNNNNLLSNASLSVENFLPKKSMTFLCRFQQRNRLIEVPTTSEFYNSTSGISHEHLKQLIEFQLQKTSVIIQIWNEQYNEYIDVESFKKIPFDARLQVLIFNNRWKMIDDDASKRKREREKQLQMNLTSSSEKSHLSTNNSPISSSTPTDHPNDDEPSTSKSIHFEENLSTFSIENSLQTPIYDLLAKPSDGIPIPRFPPHIVAFLNGTGDANQLNALVQALYQEIVKYELYPNADELRSIVSRLVERHPNCLNVIGSVELLVRKLYYKFCNERKKYPVELKRRQPNKRKRFIRDDELNSSGKTHHHHVPANDLDRLMNLWTQNPTNTTTDMRVEQQRNDGETSPTHSNEASSNSPSSSSPDLHQRIIKLEKTCPLNLSMSINNFLPSQ</sequence>
<proteinExistence type="predicted"/>
<dbReference type="EMBL" id="EU652318">
    <property type="protein sequence ID" value="ACD37594.1"/>
    <property type="molecule type" value="Genomic_DNA"/>
</dbReference>
<dbReference type="AlphaFoldDB" id="B2ZFC4"/>
<name>B2ZFC4_PHIRO</name>
<feature type="compositionally biased region" description="Basic and acidic residues" evidence="1">
    <location>
        <begin position="411"/>
        <end position="420"/>
    </location>
</feature>
<reference evidence="2" key="2">
    <citation type="journal article" date="2009" name="PLoS Genet.">
        <title>Phylogenomics of unusual histone H2A Variants in Bdelloid rotifers.</title>
        <authorList>
            <person name="Van Doninck K."/>
            <person name="Mandigo M.L."/>
            <person name="Hur J.H."/>
            <person name="Wang P."/>
            <person name="Guglielmini J."/>
            <person name="Milinkovitch M.C."/>
            <person name="Lane W.S."/>
            <person name="Meselson M."/>
        </authorList>
    </citation>
    <scope>NUCLEOTIDE SEQUENCE</scope>
    <source>
        <strain evidence="2">Prhis-3</strain>
    </source>
</reference>